<evidence type="ECO:0000256" key="9">
    <source>
        <dbReference type="ARBA" id="ARBA00048483"/>
    </source>
</evidence>
<evidence type="ECO:0000256" key="10">
    <source>
        <dbReference type="SAM" id="Phobius"/>
    </source>
</evidence>
<feature type="transmembrane region" description="Helical" evidence="10">
    <location>
        <begin position="258"/>
        <end position="276"/>
    </location>
</feature>
<dbReference type="EC" id="1.16.1.9" evidence="2"/>
<evidence type="ECO:0000256" key="7">
    <source>
        <dbReference type="ARBA" id="ARBA00023065"/>
    </source>
</evidence>
<feature type="transmembrane region" description="Helical" evidence="10">
    <location>
        <begin position="132"/>
        <end position="152"/>
    </location>
</feature>
<dbReference type="AlphaFoldDB" id="D8Q5H2"/>
<dbReference type="InterPro" id="IPR013130">
    <property type="entry name" value="Fe3_Rdtase_TM_dom"/>
</dbReference>
<dbReference type="Gene3D" id="2.40.30.10">
    <property type="entry name" value="Translation factors"/>
    <property type="match status" value="1"/>
</dbReference>
<name>D8Q5H2_SCHCM</name>
<dbReference type="SFLD" id="SFLDS00052">
    <property type="entry name" value="Ferric_Reductase_Domain"/>
    <property type="match status" value="1"/>
</dbReference>
<organism evidence="13">
    <name type="scientific">Schizophyllum commune (strain H4-8 / FGSC 9210)</name>
    <name type="common">Split gill fungus</name>
    <dbReference type="NCBI Taxonomy" id="578458"/>
    <lineage>
        <taxon>Eukaryota</taxon>
        <taxon>Fungi</taxon>
        <taxon>Dikarya</taxon>
        <taxon>Basidiomycota</taxon>
        <taxon>Agaricomycotina</taxon>
        <taxon>Agaricomycetes</taxon>
        <taxon>Agaricomycetidae</taxon>
        <taxon>Agaricales</taxon>
        <taxon>Schizophyllaceae</taxon>
        <taxon>Schizophyllum</taxon>
    </lineage>
</organism>
<feature type="domain" description="FAD-binding FR-type" evidence="11">
    <location>
        <begin position="286"/>
        <end position="398"/>
    </location>
</feature>
<dbReference type="GO" id="GO:0015677">
    <property type="term" value="P:copper ion import"/>
    <property type="evidence" value="ECO:0007669"/>
    <property type="project" value="TreeGrafter"/>
</dbReference>
<evidence type="ECO:0000256" key="1">
    <source>
        <dbReference type="ARBA" id="ARBA00004651"/>
    </source>
</evidence>
<feature type="transmembrane region" description="Helical" evidence="10">
    <location>
        <begin position="204"/>
        <end position="227"/>
    </location>
</feature>
<evidence type="ECO:0000313" key="13">
    <source>
        <dbReference type="Proteomes" id="UP000007431"/>
    </source>
</evidence>
<dbReference type="InterPro" id="IPR013112">
    <property type="entry name" value="FAD-bd_8"/>
</dbReference>
<dbReference type="PANTHER" id="PTHR32361:SF23">
    <property type="entry name" value="FERRIC-CHELATE REDUCTASE"/>
    <property type="match status" value="1"/>
</dbReference>
<evidence type="ECO:0000256" key="2">
    <source>
        <dbReference type="ARBA" id="ARBA00012668"/>
    </source>
</evidence>
<feature type="transmembrane region" description="Helical" evidence="10">
    <location>
        <begin position="32"/>
        <end position="54"/>
    </location>
</feature>
<dbReference type="HOGENOM" id="CLU_010365_7_2_1"/>
<evidence type="ECO:0000256" key="4">
    <source>
        <dbReference type="ARBA" id="ARBA00022475"/>
    </source>
</evidence>
<gene>
    <name evidence="12" type="ORF">SCHCODRAFT_55579</name>
</gene>
<evidence type="ECO:0000313" key="12">
    <source>
        <dbReference type="EMBL" id="EFI96967.1"/>
    </source>
</evidence>
<dbReference type="PANTHER" id="PTHR32361">
    <property type="entry name" value="FERRIC/CUPRIC REDUCTASE TRANSMEMBRANE COMPONENT"/>
    <property type="match status" value="1"/>
</dbReference>
<dbReference type="OMA" id="AKICWFS"/>
<dbReference type="OrthoDB" id="17725at2759"/>
<dbReference type="eggNOG" id="KOG0039">
    <property type="taxonomic scope" value="Eukaryota"/>
</dbReference>
<dbReference type="PROSITE" id="PS51384">
    <property type="entry name" value="FAD_FR"/>
    <property type="match status" value="1"/>
</dbReference>
<dbReference type="KEGG" id="scm:SCHCO_02501851"/>
<dbReference type="Proteomes" id="UP000007431">
    <property type="component" value="Unassembled WGS sequence"/>
</dbReference>
<keyword evidence="5 10" id="KW-0812">Transmembrane</keyword>
<evidence type="ECO:0000256" key="3">
    <source>
        <dbReference type="ARBA" id="ARBA00022448"/>
    </source>
</evidence>
<dbReference type="SFLD" id="SFLDG01168">
    <property type="entry name" value="Ferric_reductase_subgroup_(FRE"/>
    <property type="match status" value="1"/>
</dbReference>
<evidence type="ECO:0000259" key="11">
    <source>
        <dbReference type="PROSITE" id="PS51384"/>
    </source>
</evidence>
<dbReference type="GO" id="GO:0052851">
    <property type="term" value="F:ferric-chelate reductase (NADPH) activity"/>
    <property type="evidence" value="ECO:0007669"/>
    <property type="project" value="UniProtKB-EC"/>
</dbReference>
<dbReference type="GO" id="GO:0006826">
    <property type="term" value="P:iron ion transport"/>
    <property type="evidence" value="ECO:0007669"/>
    <property type="project" value="TreeGrafter"/>
</dbReference>
<keyword evidence="3" id="KW-0813">Transport</keyword>
<evidence type="ECO:0000256" key="6">
    <source>
        <dbReference type="ARBA" id="ARBA00022989"/>
    </source>
</evidence>
<dbReference type="CDD" id="cd06186">
    <property type="entry name" value="NOX_Duox_like_FAD_NADP"/>
    <property type="match status" value="1"/>
</dbReference>
<feature type="transmembrane region" description="Helical" evidence="10">
    <location>
        <begin position="173"/>
        <end position="192"/>
    </location>
</feature>
<dbReference type="EMBL" id="GL377306">
    <property type="protein sequence ID" value="EFI96967.1"/>
    <property type="molecule type" value="Genomic_DNA"/>
</dbReference>
<dbReference type="Pfam" id="PF01794">
    <property type="entry name" value="Ferric_reduct"/>
    <property type="match status" value="1"/>
</dbReference>
<dbReference type="Pfam" id="PF08022">
    <property type="entry name" value="FAD_binding_8"/>
    <property type="match status" value="1"/>
</dbReference>
<reference evidence="12 13" key="1">
    <citation type="journal article" date="2010" name="Nat. Biotechnol.">
        <title>Genome sequence of the model mushroom Schizophyllum commune.</title>
        <authorList>
            <person name="Ohm R.A."/>
            <person name="de Jong J.F."/>
            <person name="Lugones L.G."/>
            <person name="Aerts A."/>
            <person name="Kothe E."/>
            <person name="Stajich J.E."/>
            <person name="de Vries R.P."/>
            <person name="Record E."/>
            <person name="Levasseur A."/>
            <person name="Baker S.E."/>
            <person name="Bartholomew K.A."/>
            <person name="Coutinho P.M."/>
            <person name="Erdmann S."/>
            <person name="Fowler T.J."/>
            <person name="Gathman A.C."/>
            <person name="Lombard V."/>
            <person name="Henrissat B."/>
            <person name="Knabe N."/>
            <person name="Kuees U."/>
            <person name="Lilly W.W."/>
            <person name="Lindquist E."/>
            <person name="Lucas S."/>
            <person name="Magnuson J.K."/>
            <person name="Piumi F."/>
            <person name="Raudaskoski M."/>
            <person name="Salamov A."/>
            <person name="Schmutz J."/>
            <person name="Schwarze F.W.M.R."/>
            <person name="vanKuyk P.A."/>
            <person name="Horton J.S."/>
            <person name="Grigoriev I.V."/>
            <person name="Woesten H.A.B."/>
        </authorList>
    </citation>
    <scope>NUCLEOTIDE SEQUENCE [LARGE SCALE GENOMIC DNA]</scope>
    <source>
        <strain evidence="13">H4-8 / FGSC 9210</strain>
    </source>
</reference>
<dbReference type="InParanoid" id="D8Q5H2"/>
<dbReference type="InterPro" id="IPR051410">
    <property type="entry name" value="Ferric/Cupric_Reductase"/>
</dbReference>
<feature type="transmembrane region" description="Helical" evidence="10">
    <location>
        <begin position="234"/>
        <end position="252"/>
    </location>
</feature>
<keyword evidence="7" id="KW-0406">Ion transport</keyword>
<comment type="catalytic activity">
    <reaction evidence="9">
        <text>2 a Fe(II)-siderophore + NADP(+) + H(+) = 2 a Fe(III)-siderophore + NADPH</text>
        <dbReference type="Rhea" id="RHEA:28795"/>
        <dbReference type="Rhea" id="RHEA-COMP:11342"/>
        <dbReference type="Rhea" id="RHEA-COMP:11344"/>
        <dbReference type="ChEBI" id="CHEBI:15378"/>
        <dbReference type="ChEBI" id="CHEBI:29033"/>
        <dbReference type="ChEBI" id="CHEBI:29034"/>
        <dbReference type="ChEBI" id="CHEBI:57783"/>
        <dbReference type="ChEBI" id="CHEBI:58349"/>
        <dbReference type="EC" id="1.16.1.9"/>
    </reaction>
</comment>
<dbReference type="GO" id="GO:0005886">
    <property type="term" value="C:plasma membrane"/>
    <property type="evidence" value="ECO:0007669"/>
    <property type="project" value="UniProtKB-SubCell"/>
</dbReference>
<protein>
    <recommendedName>
        <fullName evidence="2">ferric-chelate reductase (NADPH)</fullName>
        <ecNumber evidence="2">1.16.1.9</ecNumber>
    </recommendedName>
</protein>
<keyword evidence="13" id="KW-1185">Reference proteome</keyword>
<dbReference type="InterPro" id="IPR017927">
    <property type="entry name" value="FAD-bd_FR_type"/>
</dbReference>
<keyword evidence="6 10" id="KW-1133">Transmembrane helix</keyword>
<comment type="subcellular location">
    <subcellularLocation>
        <location evidence="1">Cell membrane</location>
        <topology evidence="1">Multi-pass membrane protein</topology>
    </subcellularLocation>
</comment>
<keyword evidence="8 10" id="KW-0472">Membrane</keyword>
<sequence length="414" mass="45968">MITTKWLDVGVGVLDYFFVIDRFQWYRADWDYGQTTIAFFCAGIGAATLLYATLASGRSVRPTILNRLVAGCRYASARQYRVQSLGWYSPPLAAILVVASMTIFVFALMLAVRPYYWPNMAMGHSMPIATRSGWIAIAIMPFMIVFATKVNFVGMLTGVSHERLQVFHRWSAVLMYIPSLVHTFPFIVMNIREGTMVENWETSVFYWTGVAALVPQTYLVILSWGIFRNKYYEIFKNAAGIFMAALFVHVNFRLSSWDYFFGTAAAWALAWLIRFARSVYNSGFTGLPATLDVLSERQPDILNTGLVRVRINAPRRVRAAPGQHVFLRFLGAGVHSLTSHPFTIAGLREADGSTLRELEVVFRVHGGTTAALAARAAGKVGLGMRVLVDGPYGGVHVTLAAYNRVLLLAGGSGE</sequence>
<feature type="transmembrane region" description="Helical" evidence="10">
    <location>
        <begin position="91"/>
        <end position="112"/>
    </location>
</feature>
<dbReference type="SUPFAM" id="SSF63380">
    <property type="entry name" value="Riboflavin synthase domain-like"/>
    <property type="match status" value="1"/>
</dbReference>
<accession>D8Q5H2</accession>
<proteinExistence type="predicted"/>
<dbReference type="RefSeq" id="XP_003031870.1">
    <property type="nucleotide sequence ID" value="XM_003031824.1"/>
</dbReference>
<dbReference type="VEuPathDB" id="FungiDB:SCHCODRAFT_02501851"/>
<dbReference type="GeneID" id="9596398"/>
<dbReference type="GO" id="GO:0006879">
    <property type="term" value="P:intracellular iron ion homeostasis"/>
    <property type="evidence" value="ECO:0007669"/>
    <property type="project" value="TreeGrafter"/>
</dbReference>
<keyword evidence="4" id="KW-1003">Cell membrane</keyword>
<dbReference type="InterPro" id="IPR017938">
    <property type="entry name" value="Riboflavin_synthase-like_b-brl"/>
</dbReference>
<evidence type="ECO:0000256" key="8">
    <source>
        <dbReference type="ARBA" id="ARBA00023136"/>
    </source>
</evidence>
<evidence type="ECO:0000256" key="5">
    <source>
        <dbReference type="ARBA" id="ARBA00022692"/>
    </source>
</evidence>